<reference evidence="11" key="1">
    <citation type="submission" date="2018-11" db="EMBL/GenBank/DDBJ databases">
        <title>Complete genome sequence of Paenibacillus sp. ML311-T8.</title>
        <authorList>
            <person name="Nam Y.-D."/>
            <person name="Kang J."/>
            <person name="Chung W.-H."/>
            <person name="Park Y.S."/>
        </authorList>
    </citation>
    <scope>NUCLEOTIDE SEQUENCE [LARGE SCALE GENOMIC DNA]</scope>
    <source>
        <strain evidence="11">ML311-T8</strain>
    </source>
</reference>
<keyword evidence="5 10" id="KW-0418">Kinase</keyword>
<gene>
    <name evidence="10" type="ORF">EHS13_05225</name>
</gene>
<comment type="similarity">
    <text evidence="1">Belongs to the CpsD/CapB family.</text>
</comment>
<dbReference type="FunFam" id="3.40.50.300:FF:000527">
    <property type="entry name" value="Tyrosine-protein kinase etk"/>
    <property type="match status" value="1"/>
</dbReference>
<dbReference type="GO" id="GO:0005524">
    <property type="term" value="F:ATP binding"/>
    <property type="evidence" value="ECO:0007669"/>
    <property type="project" value="UniProtKB-KW"/>
</dbReference>
<accession>A0A6B8RDR4</accession>
<dbReference type="GO" id="GO:0042802">
    <property type="term" value="F:identical protein binding"/>
    <property type="evidence" value="ECO:0007669"/>
    <property type="project" value="UniProtKB-ARBA"/>
</dbReference>
<dbReference type="InterPro" id="IPR025669">
    <property type="entry name" value="AAA_dom"/>
</dbReference>
<protein>
    <recommendedName>
        <fullName evidence="2">non-specific protein-tyrosine kinase</fullName>
        <ecNumber evidence="2">2.7.10.2</ecNumber>
    </recommendedName>
</protein>
<evidence type="ECO:0000256" key="7">
    <source>
        <dbReference type="ARBA" id="ARBA00023137"/>
    </source>
</evidence>
<evidence type="ECO:0000256" key="6">
    <source>
        <dbReference type="ARBA" id="ARBA00022840"/>
    </source>
</evidence>
<evidence type="ECO:0000256" key="3">
    <source>
        <dbReference type="ARBA" id="ARBA00022679"/>
    </source>
</evidence>
<evidence type="ECO:0000256" key="5">
    <source>
        <dbReference type="ARBA" id="ARBA00022777"/>
    </source>
</evidence>
<evidence type="ECO:0000259" key="9">
    <source>
        <dbReference type="Pfam" id="PF13614"/>
    </source>
</evidence>
<keyword evidence="7" id="KW-0829">Tyrosine-protein kinase</keyword>
<dbReference type="GO" id="GO:0005886">
    <property type="term" value="C:plasma membrane"/>
    <property type="evidence" value="ECO:0007669"/>
    <property type="project" value="TreeGrafter"/>
</dbReference>
<dbReference type="KEGG" id="ppsc:EHS13_05225"/>
<dbReference type="InterPro" id="IPR027417">
    <property type="entry name" value="P-loop_NTPase"/>
</dbReference>
<organism evidence="10 11">
    <name type="scientific">Paenibacillus psychroresistens</name>
    <dbReference type="NCBI Taxonomy" id="1778678"/>
    <lineage>
        <taxon>Bacteria</taxon>
        <taxon>Bacillati</taxon>
        <taxon>Bacillota</taxon>
        <taxon>Bacilli</taxon>
        <taxon>Bacillales</taxon>
        <taxon>Paenibacillaceae</taxon>
        <taxon>Paenibacillus</taxon>
    </lineage>
</organism>
<keyword evidence="4" id="KW-0547">Nucleotide-binding</keyword>
<evidence type="ECO:0000313" key="11">
    <source>
        <dbReference type="Proteomes" id="UP000426246"/>
    </source>
</evidence>
<dbReference type="OrthoDB" id="9794577at2"/>
<dbReference type="Gene3D" id="3.40.50.300">
    <property type="entry name" value="P-loop containing nucleotide triphosphate hydrolases"/>
    <property type="match status" value="1"/>
</dbReference>
<dbReference type="EMBL" id="CP034235">
    <property type="protein sequence ID" value="QGQ94349.1"/>
    <property type="molecule type" value="Genomic_DNA"/>
</dbReference>
<dbReference type="AlphaFoldDB" id="A0A6B8RDR4"/>
<dbReference type="NCBIfam" id="TIGR01007">
    <property type="entry name" value="eps_fam"/>
    <property type="match status" value="1"/>
</dbReference>
<evidence type="ECO:0000256" key="4">
    <source>
        <dbReference type="ARBA" id="ARBA00022741"/>
    </source>
</evidence>
<dbReference type="GO" id="GO:0004715">
    <property type="term" value="F:non-membrane spanning protein tyrosine kinase activity"/>
    <property type="evidence" value="ECO:0007669"/>
    <property type="project" value="UniProtKB-EC"/>
</dbReference>
<name>A0A6B8RDR4_9BACL</name>
<dbReference type="InterPro" id="IPR050445">
    <property type="entry name" value="Bact_polysacc_biosynth/exp"/>
</dbReference>
<evidence type="ECO:0000256" key="1">
    <source>
        <dbReference type="ARBA" id="ARBA00007316"/>
    </source>
</evidence>
<dbReference type="InterPro" id="IPR005702">
    <property type="entry name" value="Wzc-like_C"/>
</dbReference>
<feature type="domain" description="AAA" evidence="9">
    <location>
        <begin position="43"/>
        <end position="204"/>
    </location>
</feature>
<evidence type="ECO:0000256" key="8">
    <source>
        <dbReference type="ARBA" id="ARBA00051245"/>
    </source>
</evidence>
<dbReference type="EC" id="2.7.10.2" evidence="2"/>
<dbReference type="PANTHER" id="PTHR32309:SF13">
    <property type="entry name" value="FERRIC ENTEROBACTIN TRANSPORT PROTEIN FEPE"/>
    <property type="match status" value="1"/>
</dbReference>
<keyword evidence="11" id="KW-1185">Reference proteome</keyword>
<comment type="catalytic activity">
    <reaction evidence="8">
        <text>L-tyrosyl-[protein] + ATP = O-phospho-L-tyrosyl-[protein] + ADP + H(+)</text>
        <dbReference type="Rhea" id="RHEA:10596"/>
        <dbReference type="Rhea" id="RHEA-COMP:10136"/>
        <dbReference type="Rhea" id="RHEA-COMP:20101"/>
        <dbReference type="ChEBI" id="CHEBI:15378"/>
        <dbReference type="ChEBI" id="CHEBI:30616"/>
        <dbReference type="ChEBI" id="CHEBI:46858"/>
        <dbReference type="ChEBI" id="CHEBI:61978"/>
        <dbReference type="ChEBI" id="CHEBI:456216"/>
        <dbReference type="EC" id="2.7.10.2"/>
    </reaction>
</comment>
<dbReference type="RefSeq" id="WP_155699350.1">
    <property type="nucleotide sequence ID" value="NZ_CP034235.1"/>
</dbReference>
<evidence type="ECO:0000313" key="10">
    <source>
        <dbReference type="EMBL" id="QGQ94349.1"/>
    </source>
</evidence>
<dbReference type="SUPFAM" id="SSF52540">
    <property type="entry name" value="P-loop containing nucleoside triphosphate hydrolases"/>
    <property type="match status" value="1"/>
</dbReference>
<dbReference type="Pfam" id="PF13614">
    <property type="entry name" value="AAA_31"/>
    <property type="match status" value="1"/>
</dbReference>
<evidence type="ECO:0000256" key="2">
    <source>
        <dbReference type="ARBA" id="ARBA00011903"/>
    </source>
</evidence>
<keyword evidence="3 10" id="KW-0808">Transferase</keyword>
<keyword evidence="6" id="KW-0067">ATP-binding</keyword>
<dbReference type="PANTHER" id="PTHR32309">
    <property type="entry name" value="TYROSINE-PROTEIN KINASE"/>
    <property type="match status" value="1"/>
</dbReference>
<proteinExistence type="inferred from homology"/>
<dbReference type="Proteomes" id="UP000426246">
    <property type="component" value="Chromosome"/>
</dbReference>
<dbReference type="CDD" id="cd05387">
    <property type="entry name" value="BY-kinase"/>
    <property type="match status" value="1"/>
</dbReference>
<sequence>MSAQTSKSKYATITSINPKSPVSEAYRTLRTNITFSELDQEVKKIMITSPQSGEGRSTTIANLAVTYAQENKRVLLIDTDLRKPTLHQFFHKANIRGLTSILVNQIQAVDAIQETDIPNLYFLPSGNIPPNPSDLLASKRMRALMAQLEAEYDLILLDSPPVLDLTDAQILSTMCDGVLLVINHGKVKRQVVQKALLNLEHVKARVLGVVINNIKH</sequence>